<gene>
    <name evidence="2" type="ORF">D7I46_05310</name>
</gene>
<dbReference type="AlphaFoldDB" id="A0A387BI49"/>
<dbReference type="KEGG" id="lact:D7I46_05310"/>
<feature type="transmembrane region" description="Helical" evidence="1">
    <location>
        <begin position="241"/>
        <end position="261"/>
    </location>
</feature>
<sequence length="313" mass="36422">MLQAYKKFWTGYGSFRERTTRKDFWLATFVQIIFLIFFYAGYQIFAHIGHPVLPNVLTALSYFFLLLLWIYFLVTLVPFISMTVRRLRDAGLAYGLIFLNFIPILGSFVLLVLNLLPHSKDKAEIPEFIAPKRKNVVLDDKGKIGILRALKYYFRGYFSFSGRTSRRSFWWTQLVFAIFGILFIIFFVMNKALDQLIFGQIFVGTEVMEFILVIYVIGLFFPQLTVHIRRLRDAGLTNFAIATLLGGIGAIVIFKVILWKIIDLSYGVNHYDLINYLLFLLIMILIIAIFSVEMMKSDELATEEKTLIFRKID</sequence>
<keyword evidence="1" id="KW-0812">Transmembrane</keyword>
<evidence type="ECO:0000313" key="2">
    <source>
        <dbReference type="EMBL" id="AYG00560.1"/>
    </source>
</evidence>
<protein>
    <submittedName>
        <fullName evidence="2">DUF805 domain-containing protein</fullName>
    </submittedName>
</protein>
<dbReference type="RefSeq" id="WP_120771948.1">
    <property type="nucleotide sequence ID" value="NZ_CP032627.1"/>
</dbReference>
<dbReference type="EMBL" id="CP032627">
    <property type="protein sequence ID" value="AYG00560.1"/>
    <property type="molecule type" value="Genomic_DNA"/>
</dbReference>
<dbReference type="Pfam" id="PF05656">
    <property type="entry name" value="DUF805"/>
    <property type="match status" value="2"/>
</dbReference>
<name>A0A387BI49_9LACT</name>
<dbReference type="PANTHER" id="PTHR34980:SF2">
    <property type="entry name" value="INNER MEMBRANE PROTEIN YHAH-RELATED"/>
    <property type="match status" value="1"/>
</dbReference>
<keyword evidence="1" id="KW-1133">Transmembrane helix</keyword>
<feature type="transmembrane region" description="Helical" evidence="1">
    <location>
        <begin position="169"/>
        <end position="189"/>
    </location>
</feature>
<proteinExistence type="predicted"/>
<accession>A0A387BI49</accession>
<dbReference type="InterPro" id="IPR008523">
    <property type="entry name" value="DUF805"/>
</dbReference>
<dbReference type="PANTHER" id="PTHR34980">
    <property type="entry name" value="INNER MEMBRANE PROTEIN-RELATED-RELATED"/>
    <property type="match status" value="1"/>
</dbReference>
<dbReference type="Proteomes" id="UP000269374">
    <property type="component" value="Chromosome"/>
</dbReference>
<dbReference type="GO" id="GO:0005886">
    <property type="term" value="C:plasma membrane"/>
    <property type="evidence" value="ECO:0007669"/>
    <property type="project" value="TreeGrafter"/>
</dbReference>
<feature type="transmembrane region" description="Helical" evidence="1">
    <location>
        <begin position="24"/>
        <end position="45"/>
    </location>
</feature>
<dbReference type="OrthoDB" id="2285053at2"/>
<feature type="transmembrane region" description="Helical" evidence="1">
    <location>
        <begin position="273"/>
        <end position="292"/>
    </location>
</feature>
<evidence type="ECO:0000313" key="3">
    <source>
        <dbReference type="Proteomes" id="UP000269374"/>
    </source>
</evidence>
<feature type="transmembrane region" description="Helical" evidence="1">
    <location>
        <begin position="57"/>
        <end position="80"/>
    </location>
</feature>
<keyword evidence="3" id="KW-1185">Reference proteome</keyword>
<evidence type="ECO:0000256" key="1">
    <source>
        <dbReference type="SAM" id="Phobius"/>
    </source>
</evidence>
<feature type="transmembrane region" description="Helical" evidence="1">
    <location>
        <begin position="92"/>
        <end position="116"/>
    </location>
</feature>
<feature type="transmembrane region" description="Helical" evidence="1">
    <location>
        <begin position="201"/>
        <end position="221"/>
    </location>
</feature>
<reference evidence="2 3" key="1">
    <citation type="submission" date="2018-09" db="EMBL/GenBank/DDBJ databases">
        <title>Genome sequencing of strain 1JSPR-7.</title>
        <authorList>
            <person name="Heo J."/>
            <person name="Kim S.-J."/>
            <person name="Kwon S.-W."/>
        </authorList>
    </citation>
    <scope>NUCLEOTIDE SEQUENCE [LARGE SCALE GENOMIC DNA]</scope>
    <source>
        <strain evidence="2 3">1JSPR-7</strain>
    </source>
</reference>
<organism evidence="2 3">
    <name type="scientific">Lactococcus allomyrinae</name>
    <dbReference type="NCBI Taxonomy" id="2419773"/>
    <lineage>
        <taxon>Bacteria</taxon>
        <taxon>Bacillati</taxon>
        <taxon>Bacillota</taxon>
        <taxon>Bacilli</taxon>
        <taxon>Lactobacillales</taxon>
        <taxon>Streptococcaceae</taxon>
        <taxon>Lactococcus</taxon>
    </lineage>
</organism>
<keyword evidence="1" id="KW-0472">Membrane</keyword>